<evidence type="ECO:0000313" key="3">
    <source>
        <dbReference type="Proteomes" id="UP000285146"/>
    </source>
</evidence>
<proteinExistence type="predicted"/>
<keyword evidence="1" id="KW-0472">Membrane</keyword>
<dbReference type="InParanoid" id="A0A423VDZ9"/>
<gene>
    <name evidence="2" type="ORF">VPNG_10218</name>
</gene>
<dbReference type="EMBL" id="LKEB01000108">
    <property type="protein sequence ID" value="ROV89186.1"/>
    <property type="molecule type" value="Genomic_DNA"/>
</dbReference>
<reference evidence="2 3" key="1">
    <citation type="submission" date="2015-09" db="EMBL/GenBank/DDBJ databases">
        <title>Host preference determinants of Valsa canker pathogens revealed by comparative genomics.</title>
        <authorList>
            <person name="Yin Z."/>
            <person name="Huang L."/>
        </authorList>
    </citation>
    <scope>NUCLEOTIDE SEQUENCE [LARGE SCALE GENOMIC DNA]</scope>
    <source>
        <strain evidence="2 3">SXYLt</strain>
    </source>
</reference>
<keyword evidence="3" id="KW-1185">Reference proteome</keyword>
<accession>A0A423VDZ9</accession>
<keyword evidence="1" id="KW-0812">Transmembrane</keyword>
<organism evidence="2 3">
    <name type="scientific">Cytospora leucostoma</name>
    <dbReference type="NCBI Taxonomy" id="1230097"/>
    <lineage>
        <taxon>Eukaryota</taxon>
        <taxon>Fungi</taxon>
        <taxon>Dikarya</taxon>
        <taxon>Ascomycota</taxon>
        <taxon>Pezizomycotina</taxon>
        <taxon>Sordariomycetes</taxon>
        <taxon>Sordariomycetidae</taxon>
        <taxon>Diaporthales</taxon>
        <taxon>Cytosporaceae</taxon>
        <taxon>Cytospora</taxon>
    </lineage>
</organism>
<dbReference type="Proteomes" id="UP000285146">
    <property type="component" value="Unassembled WGS sequence"/>
</dbReference>
<evidence type="ECO:0000313" key="2">
    <source>
        <dbReference type="EMBL" id="ROV89186.1"/>
    </source>
</evidence>
<name>A0A423VDZ9_9PEZI</name>
<evidence type="ECO:0000256" key="1">
    <source>
        <dbReference type="SAM" id="Phobius"/>
    </source>
</evidence>
<feature type="transmembrane region" description="Helical" evidence="1">
    <location>
        <begin position="52"/>
        <end position="76"/>
    </location>
</feature>
<sequence>MPTALIDLMLADGRPSDSSAAQSAAPLTRPQEESCLAPSARVGPRITYPERLVGVVLPVVILVARVVVVVVLVHIAPVLEQLLVAPDLPGAVPLLLGLLVGREAGVGVDACRESLVAASLNEGLDLGLQFLAEELHQDVLLRAAGVVGGGVDDDTLEGGGVLLEDLEEVGHVLIEDAGGGLEGLSVEVETQSATMFGYKWCTNSRHSRIWKWVVHVYLILEASKGIAELE</sequence>
<keyword evidence="1" id="KW-1133">Transmembrane helix</keyword>
<comment type="caution">
    <text evidence="2">The sequence shown here is derived from an EMBL/GenBank/DDBJ whole genome shotgun (WGS) entry which is preliminary data.</text>
</comment>
<protein>
    <submittedName>
        <fullName evidence="2">Uncharacterized protein</fullName>
    </submittedName>
</protein>
<dbReference type="AlphaFoldDB" id="A0A423VDZ9"/>